<accession>A0A285QB04</accession>
<proteinExistence type="predicted"/>
<dbReference type="Proteomes" id="UP000219494">
    <property type="component" value="Unassembled WGS sequence"/>
</dbReference>
<protein>
    <submittedName>
        <fullName evidence="1">Uncharacterized protein</fullName>
    </submittedName>
</protein>
<evidence type="ECO:0000313" key="2">
    <source>
        <dbReference type="Proteomes" id="UP000219494"/>
    </source>
</evidence>
<sequence length="127" mass="14022">MAFLFLDAAVRKPTEPAPKPIADLDPVGFTKLEWSVIRLARNDSLSSVRQPSRLSVVAQRFFRVRTNPQLANPRLETLRRLAVINWRGASGMKPAAAEALFAAGFSVDQHDLLVRFTGAERPAATQP</sequence>
<keyword evidence="2" id="KW-1185">Reference proteome</keyword>
<dbReference type="RefSeq" id="WP_144033494.1">
    <property type="nucleotide sequence ID" value="NZ_OBMI01000001.1"/>
</dbReference>
<dbReference type="EMBL" id="OBMI01000001">
    <property type="protein sequence ID" value="SOB79110.1"/>
    <property type="molecule type" value="Genomic_DNA"/>
</dbReference>
<reference evidence="1 2" key="1">
    <citation type="submission" date="2017-07" db="EMBL/GenBank/DDBJ databases">
        <authorList>
            <person name="Sun Z.S."/>
            <person name="Albrecht U."/>
            <person name="Echele G."/>
            <person name="Lee C.C."/>
        </authorList>
    </citation>
    <scope>NUCLEOTIDE SEQUENCE [LARGE SCALE GENOMIC DNA]</scope>
    <source>
        <strain evidence="1 2">CGMCC 1.12672</strain>
    </source>
</reference>
<gene>
    <name evidence="1" type="ORF">SAMN06297144_0380</name>
</gene>
<organism evidence="1 2">
    <name type="scientific">Sphingomonas guangdongensis</name>
    <dbReference type="NCBI Taxonomy" id="1141890"/>
    <lineage>
        <taxon>Bacteria</taxon>
        <taxon>Pseudomonadati</taxon>
        <taxon>Pseudomonadota</taxon>
        <taxon>Alphaproteobacteria</taxon>
        <taxon>Sphingomonadales</taxon>
        <taxon>Sphingomonadaceae</taxon>
        <taxon>Sphingomonas</taxon>
    </lineage>
</organism>
<dbReference type="OrthoDB" id="7449825at2"/>
<dbReference type="AlphaFoldDB" id="A0A285QB04"/>
<evidence type="ECO:0000313" key="1">
    <source>
        <dbReference type="EMBL" id="SOB79110.1"/>
    </source>
</evidence>
<name>A0A285QB04_9SPHN</name>